<evidence type="ECO:0000313" key="10">
    <source>
        <dbReference type="EMBL" id="MET3691052.1"/>
    </source>
</evidence>
<name>A0ABV2KZQ9_9HYPH</name>
<keyword evidence="6 8" id="KW-0472">Membrane</keyword>
<feature type="transmembrane region" description="Helical" evidence="8">
    <location>
        <begin position="193"/>
        <end position="208"/>
    </location>
</feature>
<evidence type="ECO:0000256" key="7">
    <source>
        <dbReference type="ARBA" id="ARBA00034247"/>
    </source>
</evidence>
<evidence type="ECO:0000259" key="9">
    <source>
        <dbReference type="PROSITE" id="PS50887"/>
    </source>
</evidence>
<dbReference type="InterPro" id="IPR000160">
    <property type="entry name" value="GGDEF_dom"/>
</dbReference>
<evidence type="ECO:0000256" key="3">
    <source>
        <dbReference type="ARBA" id="ARBA00022475"/>
    </source>
</evidence>
<feature type="transmembrane region" description="Helical" evidence="8">
    <location>
        <begin position="268"/>
        <end position="286"/>
    </location>
</feature>
<reference evidence="10 11" key="1">
    <citation type="submission" date="2024-06" db="EMBL/GenBank/DDBJ databases">
        <title>Genomic Encyclopedia of Type Strains, Phase IV (KMG-IV): sequencing the most valuable type-strain genomes for metagenomic binning, comparative biology and taxonomic classification.</title>
        <authorList>
            <person name="Goeker M."/>
        </authorList>
    </citation>
    <scope>NUCLEOTIDE SEQUENCE [LARGE SCALE GENOMIC DNA]</scope>
    <source>
        <strain evidence="10 11">DSM 21331</strain>
    </source>
</reference>
<dbReference type="SMART" id="SM00267">
    <property type="entry name" value="GGDEF"/>
    <property type="match status" value="1"/>
</dbReference>
<dbReference type="InterPro" id="IPR043128">
    <property type="entry name" value="Rev_trsase/Diguanyl_cyclase"/>
</dbReference>
<dbReference type="EC" id="2.7.7.65" evidence="2"/>
<comment type="subcellular location">
    <subcellularLocation>
        <location evidence="1">Cell membrane</location>
        <topology evidence="1">Multi-pass membrane protein</topology>
    </subcellularLocation>
</comment>
<evidence type="ECO:0000256" key="6">
    <source>
        <dbReference type="ARBA" id="ARBA00023136"/>
    </source>
</evidence>
<dbReference type="EMBL" id="JBEPMM010000001">
    <property type="protein sequence ID" value="MET3691052.1"/>
    <property type="molecule type" value="Genomic_DNA"/>
</dbReference>
<evidence type="ECO:0000256" key="5">
    <source>
        <dbReference type="ARBA" id="ARBA00022989"/>
    </source>
</evidence>
<feature type="transmembrane region" description="Helical" evidence="8">
    <location>
        <begin position="83"/>
        <end position="100"/>
    </location>
</feature>
<dbReference type="CDD" id="cd01949">
    <property type="entry name" value="GGDEF"/>
    <property type="match status" value="1"/>
</dbReference>
<organism evidence="10 11">
    <name type="scientific">Methylobacterium goesingense</name>
    <dbReference type="NCBI Taxonomy" id="243690"/>
    <lineage>
        <taxon>Bacteria</taxon>
        <taxon>Pseudomonadati</taxon>
        <taxon>Pseudomonadota</taxon>
        <taxon>Alphaproteobacteria</taxon>
        <taxon>Hyphomicrobiales</taxon>
        <taxon>Methylobacteriaceae</taxon>
        <taxon>Methylobacterium</taxon>
    </lineage>
</organism>
<keyword evidence="5 8" id="KW-1133">Transmembrane helix</keyword>
<accession>A0ABV2KZQ9</accession>
<evidence type="ECO:0000256" key="8">
    <source>
        <dbReference type="SAM" id="Phobius"/>
    </source>
</evidence>
<feature type="transmembrane region" description="Helical" evidence="8">
    <location>
        <begin position="237"/>
        <end position="256"/>
    </location>
</feature>
<dbReference type="Pfam" id="PF00990">
    <property type="entry name" value="GGDEF"/>
    <property type="match status" value="1"/>
</dbReference>
<evidence type="ECO:0000256" key="1">
    <source>
        <dbReference type="ARBA" id="ARBA00004651"/>
    </source>
</evidence>
<comment type="caution">
    <text evidence="10">The sequence shown here is derived from an EMBL/GenBank/DDBJ whole genome shotgun (WGS) entry which is preliminary data.</text>
</comment>
<keyword evidence="11" id="KW-1185">Reference proteome</keyword>
<feature type="transmembrane region" description="Helical" evidence="8">
    <location>
        <begin position="12"/>
        <end position="29"/>
    </location>
</feature>
<dbReference type="PANTHER" id="PTHR45138">
    <property type="entry name" value="REGULATORY COMPONENTS OF SENSORY TRANSDUCTION SYSTEM"/>
    <property type="match status" value="1"/>
</dbReference>
<dbReference type="Proteomes" id="UP001549145">
    <property type="component" value="Unassembled WGS sequence"/>
</dbReference>
<proteinExistence type="predicted"/>
<feature type="transmembrane region" description="Helical" evidence="8">
    <location>
        <begin position="154"/>
        <end position="173"/>
    </location>
</feature>
<gene>
    <name evidence="10" type="ORF">ABID43_000571</name>
</gene>
<dbReference type="PANTHER" id="PTHR45138:SF9">
    <property type="entry name" value="DIGUANYLATE CYCLASE DGCM-RELATED"/>
    <property type="match status" value="1"/>
</dbReference>
<dbReference type="PROSITE" id="PS50887">
    <property type="entry name" value="GGDEF"/>
    <property type="match status" value="1"/>
</dbReference>
<dbReference type="InterPro" id="IPR050469">
    <property type="entry name" value="Diguanylate_Cyclase"/>
</dbReference>
<sequence>MKLAKESSQIWLMAFLAYFSAAALTIHLSSNGKDIATIWPANAILVALLLADIRPRWATVLTAGFTGGVAANLVMRGTLLGPIAYGLANAVEIWIATSCLRREKGYDGILQSTPAVARFIVFAGLLAPACSGLLGGTTAFYVYGEPFLKSFTTWLASDGLGLVVFTPFFHAAFRGDFIMCFRRKSWLQRAESLALLIFVGATAHWIFYVSPYPTVFVIFLPLMLITFRVGRLGAEAAVMLIAIIGGIATMHGYGPIARAFPGPAMQAQAFQAFLAVTLLICLPVAAEVSARSRLTAALAAHGQRMTLSAITDPLTGALNRGGFEAEIHKFASHYNNIPFSLIAIDLDHFKQINDRWGHHAGDQALKHLNSIIASHVRALDLIGRIGGDEFMILLPNSNLELAKTVSERIRNAVRTSPLEIDDDVVTMITLSMGIAASRPGETYQAIARRADRALYDAKEAGRNTVRWAA</sequence>
<dbReference type="InterPro" id="IPR007895">
    <property type="entry name" value="MASE1"/>
</dbReference>
<keyword evidence="3" id="KW-1003">Cell membrane</keyword>
<dbReference type="RefSeq" id="WP_238278000.1">
    <property type="nucleotide sequence ID" value="NZ_BPQL01000027.1"/>
</dbReference>
<comment type="catalytic activity">
    <reaction evidence="7">
        <text>2 GTP = 3',3'-c-di-GMP + 2 diphosphate</text>
        <dbReference type="Rhea" id="RHEA:24898"/>
        <dbReference type="ChEBI" id="CHEBI:33019"/>
        <dbReference type="ChEBI" id="CHEBI:37565"/>
        <dbReference type="ChEBI" id="CHEBI:58805"/>
        <dbReference type="EC" id="2.7.7.65"/>
    </reaction>
</comment>
<feature type="domain" description="GGDEF" evidence="9">
    <location>
        <begin position="337"/>
        <end position="469"/>
    </location>
</feature>
<feature type="transmembrane region" description="Helical" evidence="8">
    <location>
        <begin position="214"/>
        <end position="230"/>
    </location>
</feature>
<feature type="transmembrane region" description="Helical" evidence="8">
    <location>
        <begin position="120"/>
        <end position="142"/>
    </location>
</feature>
<dbReference type="Gene3D" id="3.30.70.270">
    <property type="match status" value="1"/>
</dbReference>
<evidence type="ECO:0000256" key="4">
    <source>
        <dbReference type="ARBA" id="ARBA00022692"/>
    </source>
</evidence>
<evidence type="ECO:0000256" key="2">
    <source>
        <dbReference type="ARBA" id="ARBA00012528"/>
    </source>
</evidence>
<evidence type="ECO:0000313" key="11">
    <source>
        <dbReference type="Proteomes" id="UP001549145"/>
    </source>
</evidence>
<dbReference type="Pfam" id="PF05231">
    <property type="entry name" value="MASE1"/>
    <property type="match status" value="1"/>
</dbReference>
<dbReference type="InterPro" id="IPR029787">
    <property type="entry name" value="Nucleotide_cyclase"/>
</dbReference>
<feature type="transmembrane region" description="Helical" evidence="8">
    <location>
        <begin position="35"/>
        <end position="51"/>
    </location>
</feature>
<dbReference type="NCBIfam" id="TIGR00254">
    <property type="entry name" value="GGDEF"/>
    <property type="match status" value="1"/>
</dbReference>
<protein>
    <recommendedName>
        <fullName evidence="2">diguanylate cyclase</fullName>
        <ecNumber evidence="2">2.7.7.65</ecNumber>
    </recommendedName>
</protein>
<keyword evidence="4 8" id="KW-0812">Transmembrane</keyword>
<dbReference type="SUPFAM" id="SSF55073">
    <property type="entry name" value="Nucleotide cyclase"/>
    <property type="match status" value="1"/>
</dbReference>